<dbReference type="InterPro" id="IPR027073">
    <property type="entry name" value="5_3_exoribonuclease"/>
</dbReference>
<dbReference type="InterPro" id="IPR041412">
    <property type="entry name" value="Xrn1_helical"/>
</dbReference>
<feature type="domain" description="Xrn1 helical" evidence="6">
    <location>
        <begin position="288"/>
        <end position="374"/>
    </location>
</feature>
<dbReference type="Gene3D" id="3.40.50.12390">
    <property type="match status" value="1"/>
</dbReference>
<protein>
    <submittedName>
        <fullName evidence="7">5'-3' exoribonuclease</fullName>
    </submittedName>
</protein>
<gene>
    <name evidence="7" type="ORF">Fadolivirus_1_407</name>
</gene>
<comment type="similarity">
    <text evidence="4">Belongs to the 5'-3' exonuclease family.</text>
</comment>
<dbReference type="GO" id="GO:0004534">
    <property type="term" value="F:5'-3' RNA exonuclease activity"/>
    <property type="evidence" value="ECO:0007669"/>
    <property type="project" value="TreeGrafter"/>
</dbReference>
<dbReference type="Pfam" id="PF03159">
    <property type="entry name" value="XRN_N"/>
    <property type="match status" value="1"/>
</dbReference>
<dbReference type="GO" id="GO:0016075">
    <property type="term" value="P:rRNA catabolic process"/>
    <property type="evidence" value="ECO:0007669"/>
    <property type="project" value="TreeGrafter"/>
</dbReference>
<evidence type="ECO:0000313" key="7">
    <source>
        <dbReference type="EMBL" id="QKF93865.1"/>
    </source>
</evidence>
<dbReference type="GO" id="GO:0003723">
    <property type="term" value="F:RNA binding"/>
    <property type="evidence" value="ECO:0007669"/>
    <property type="project" value="TreeGrafter"/>
</dbReference>
<evidence type="ECO:0000259" key="6">
    <source>
        <dbReference type="Pfam" id="PF17846"/>
    </source>
</evidence>
<sequence>MGVPGFFAWLLKNYRKGHIILQNIDKDVDWLYLDSNCLIHPQCYKILNFYSNMTDLEKLENKMIKRVLNYIDYLVGMVNPKKGVFISVDGVAPMAKMSQQRKRRQKAIYDNALREDIKRKYGKSSSTIWTNTTITPGTVFMEKLHQKILEYIKQNRLQLKISYVYSSYHTVGEGEHKILQDIKLKKQNPEFKDDVYVIYGLDADLIFLALASDKNNIFLLREETFFGHGKETPKEEIINIVKDVAEDLNYVSIDETKVCINEQVKNLIEKKMEVDELEGEFKYLDINYNDNDFTNDFIIICYLLGNDFIPNLPSLDIKNDGLNLLLDMYVDIYLTIGHGIVHIENNNAIMNNVFIELYFNKLGEFEDYYFKVKYPKYVENLSRRKCLSDDPYDKEIWELDNLKNIKIDDPIKLGFGDSTLWKFNYYEYYYNVSIHQQEHINNMCEDYLMGIKWTLEYYFNKCPSWNWNYKYINAPFVSDLGYYFKKNKYDINKIEFAKSMPLTPIVQLLAVLPSNCADLLPKLYGELMVSVTSPIIDLYPSEVIIDMLYKDSLHKCMPMIPNININRILNAVRNIKLNESEKNRNIITENIIANY</sequence>
<dbReference type="InterPro" id="IPR004859">
    <property type="entry name" value="Xrn1_N"/>
</dbReference>
<keyword evidence="1" id="KW-0540">Nuclease</keyword>
<dbReference type="Gene3D" id="1.25.40.1050">
    <property type="match status" value="1"/>
</dbReference>
<dbReference type="EMBL" id="MT418680">
    <property type="protein sequence ID" value="QKF93865.1"/>
    <property type="molecule type" value="Genomic_DNA"/>
</dbReference>
<dbReference type="GO" id="GO:0000956">
    <property type="term" value="P:nuclear-transcribed mRNA catabolic process"/>
    <property type="evidence" value="ECO:0007669"/>
    <property type="project" value="TreeGrafter"/>
</dbReference>
<dbReference type="PANTHER" id="PTHR12341:SF7">
    <property type="entry name" value="5'-3' EXORIBONUCLEASE 1"/>
    <property type="match status" value="1"/>
</dbReference>
<reference evidence="7 8" key="1">
    <citation type="submission" date="2020-04" db="EMBL/GenBank/DDBJ databases">
        <title>Advantages and limits of metagenomic assembly and binning of a giant virus.</title>
        <authorList>
            <person name="Schulz F."/>
            <person name="Andreani J."/>
            <person name="Francis R."/>
            <person name="Boudjemaa H."/>
            <person name="Bou Khalil J.Y."/>
            <person name="Lee J."/>
            <person name="La Scola B."/>
            <person name="Woyke T."/>
        </authorList>
    </citation>
    <scope>NUCLEOTIDE SEQUENCE [LARGE SCALE GENOMIC DNA]</scope>
    <source>
        <strain evidence="7 8">FV1/VV64</strain>
    </source>
</reference>
<evidence type="ECO:0000256" key="1">
    <source>
        <dbReference type="ARBA" id="ARBA00022722"/>
    </source>
</evidence>
<keyword evidence="3" id="KW-0269">Exonuclease</keyword>
<evidence type="ECO:0000313" key="8">
    <source>
        <dbReference type="Proteomes" id="UP001162001"/>
    </source>
</evidence>
<evidence type="ECO:0000256" key="2">
    <source>
        <dbReference type="ARBA" id="ARBA00022801"/>
    </source>
</evidence>
<evidence type="ECO:0000256" key="4">
    <source>
        <dbReference type="ARBA" id="ARBA00038299"/>
    </source>
</evidence>
<evidence type="ECO:0000256" key="3">
    <source>
        <dbReference type="ARBA" id="ARBA00022839"/>
    </source>
</evidence>
<dbReference type="CDD" id="cd18673">
    <property type="entry name" value="PIN_XRN1-2-like"/>
    <property type="match status" value="1"/>
</dbReference>
<accession>A0A7D3QU49</accession>
<dbReference type="Pfam" id="PF17846">
    <property type="entry name" value="XRN_M"/>
    <property type="match status" value="2"/>
</dbReference>
<name>A0A7D3QU49_9VIRU</name>
<evidence type="ECO:0000259" key="5">
    <source>
        <dbReference type="Pfam" id="PF03159"/>
    </source>
</evidence>
<feature type="domain" description="Xrn1 helical" evidence="6">
    <location>
        <begin position="406"/>
        <end position="591"/>
    </location>
</feature>
<feature type="domain" description="Xrn1 N-terminal" evidence="5">
    <location>
        <begin position="1"/>
        <end position="223"/>
    </location>
</feature>
<organism evidence="7 8">
    <name type="scientific">Fadolivirus FV1/VV64</name>
    <dbReference type="NCBI Taxonomy" id="3070911"/>
    <lineage>
        <taxon>Viruses</taxon>
        <taxon>Varidnaviria</taxon>
        <taxon>Bamfordvirae</taxon>
        <taxon>Nucleocytoviricota</taxon>
        <taxon>Megaviricetes</taxon>
        <taxon>Imitervirales</taxon>
        <taxon>Mimiviridae</taxon>
        <taxon>Klosneuvirinae</taxon>
        <taxon>Fadolivirus</taxon>
        <taxon>Fadolivirus algeromassiliense</taxon>
    </lineage>
</organism>
<dbReference type="PANTHER" id="PTHR12341">
    <property type="entry name" value="5'-&gt;3' EXORIBONUCLEASE"/>
    <property type="match status" value="1"/>
</dbReference>
<proteinExistence type="inferred from homology"/>
<dbReference type="Proteomes" id="UP001162001">
    <property type="component" value="Segment"/>
</dbReference>
<keyword evidence="2" id="KW-0378">Hydrolase</keyword>
<keyword evidence="8" id="KW-1185">Reference proteome</keyword>